<evidence type="ECO:0000313" key="2">
    <source>
        <dbReference type="EMBL" id="CDF33217.1"/>
    </source>
</evidence>
<dbReference type="KEGG" id="ccp:CHC_T00001907001"/>
<feature type="compositionally biased region" description="Basic and acidic residues" evidence="1">
    <location>
        <begin position="1"/>
        <end position="36"/>
    </location>
</feature>
<feature type="region of interest" description="Disordered" evidence="1">
    <location>
        <begin position="1"/>
        <end position="176"/>
    </location>
</feature>
<dbReference type="GeneID" id="17320750"/>
<name>R7Q3V4_CHOCR</name>
<accession>R7Q3V4</accession>
<feature type="compositionally biased region" description="Acidic residues" evidence="1">
    <location>
        <begin position="91"/>
        <end position="104"/>
    </location>
</feature>
<dbReference type="AlphaFoldDB" id="R7Q3V4"/>
<dbReference type="Gramene" id="CDF33217">
    <property type="protein sequence ID" value="CDF33217"/>
    <property type="gene ID" value="CHC_T00001907001"/>
</dbReference>
<sequence length="176" mass="19498">MHEEDDKKGDVEEDVSPAKDDLPESPQLKDVEENGKDGPASSGSPTKRKLSEAFGLPSRSGPRRIRREVEEVVDDDNGYLITRVVTKVFDEEGNELPDDTPVAEEPEKPRSPLNTALGKPLKPRNSQNSKTGKGKLGSQRKDRKRPSSKTRTPSTMKKTPKKKIKGNIMSYFGKKG</sequence>
<dbReference type="RefSeq" id="XP_005713020.1">
    <property type="nucleotide sequence ID" value="XM_005712963.1"/>
</dbReference>
<dbReference type="Proteomes" id="UP000012073">
    <property type="component" value="Unassembled WGS sequence"/>
</dbReference>
<evidence type="ECO:0000256" key="1">
    <source>
        <dbReference type="SAM" id="MobiDB-lite"/>
    </source>
</evidence>
<keyword evidence="3" id="KW-1185">Reference proteome</keyword>
<evidence type="ECO:0000313" key="3">
    <source>
        <dbReference type="Proteomes" id="UP000012073"/>
    </source>
</evidence>
<dbReference type="EMBL" id="HG001637">
    <property type="protein sequence ID" value="CDF33217.1"/>
    <property type="molecule type" value="Genomic_DNA"/>
</dbReference>
<gene>
    <name evidence="2" type="ORF">CHC_T00001907001</name>
</gene>
<organism evidence="2 3">
    <name type="scientific">Chondrus crispus</name>
    <name type="common">Carrageen Irish moss</name>
    <name type="synonym">Polymorpha crispa</name>
    <dbReference type="NCBI Taxonomy" id="2769"/>
    <lineage>
        <taxon>Eukaryota</taxon>
        <taxon>Rhodophyta</taxon>
        <taxon>Florideophyceae</taxon>
        <taxon>Rhodymeniophycidae</taxon>
        <taxon>Gigartinales</taxon>
        <taxon>Gigartinaceae</taxon>
        <taxon>Chondrus</taxon>
    </lineage>
</organism>
<protein>
    <submittedName>
        <fullName evidence="2">Uncharacterized protein</fullName>
    </submittedName>
</protein>
<proteinExistence type="predicted"/>
<reference evidence="3" key="1">
    <citation type="journal article" date="2013" name="Proc. Natl. Acad. Sci. U.S.A.">
        <title>Genome structure and metabolic features in the red seaweed Chondrus crispus shed light on evolution of the Archaeplastida.</title>
        <authorList>
            <person name="Collen J."/>
            <person name="Porcel B."/>
            <person name="Carre W."/>
            <person name="Ball S.G."/>
            <person name="Chaparro C."/>
            <person name="Tonon T."/>
            <person name="Barbeyron T."/>
            <person name="Michel G."/>
            <person name="Noel B."/>
            <person name="Valentin K."/>
            <person name="Elias M."/>
            <person name="Artiguenave F."/>
            <person name="Arun A."/>
            <person name="Aury J.M."/>
            <person name="Barbosa-Neto J.F."/>
            <person name="Bothwell J.H."/>
            <person name="Bouget F.Y."/>
            <person name="Brillet L."/>
            <person name="Cabello-Hurtado F."/>
            <person name="Capella-Gutierrez S."/>
            <person name="Charrier B."/>
            <person name="Cladiere L."/>
            <person name="Cock J.M."/>
            <person name="Coelho S.M."/>
            <person name="Colleoni C."/>
            <person name="Czjzek M."/>
            <person name="Da Silva C."/>
            <person name="Delage L."/>
            <person name="Denoeud F."/>
            <person name="Deschamps P."/>
            <person name="Dittami S.M."/>
            <person name="Gabaldon T."/>
            <person name="Gachon C.M."/>
            <person name="Groisillier A."/>
            <person name="Herve C."/>
            <person name="Jabbari K."/>
            <person name="Katinka M."/>
            <person name="Kloareg B."/>
            <person name="Kowalczyk N."/>
            <person name="Labadie K."/>
            <person name="Leblanc C."/>
            <person name="Lopez P.J."/>
            <person name="McLachlan D.H."/>
            <person name="Meslet-Cladiere L."/>
            <person name="Moustafa A."/>
            <person name="Nehr Z."/>
            <person name="Nyvall Collen P."/>
            <person name="Panaud O."/>
            <person name="Partensky F."/>
            <person name="Poulain J."/>
            <person name="Rensing S.A."/>
            <person name="Rousvoal S."/>
            <person name="Samson G."/>
            <person name="Symeonidi A."/>
            <person name="Weissenbach J."/>
            <person name="Zambounis A."/>
            <person name="Wincker P."/>
            <person name="Boyen C."/>
        </authorList>
    </citation>
    <scope>NUCLEOTIDE SEQUENCE [LARGE SCALE GENOMIC DNA]</scope>
    <source>
        <strain evidence="3">cv. Stackhouse</strain>
    </source>
</reference>